<comment type="caution">
    <text evidence="2">The sequence shown here is derived from an EMBL/GenBank/DDBJ whole genome shotgun (WGS) entry which is preliminary data.</text>
</comment>
<evidence type="ECO:0000256" key="1">
    <source>
        <dbReference type="SAM" id="MobiDB-lite"/>
    </source>
</evidence>
<accession>A0A813JLR4</accession>
<name>A0A813JLR4_POLGL</name>
<protein>
    <submittedName>
        <fullName evidence="2">Uncharacterized protein</fullName>
    </submittedName>
</protein>
<organism evidence="2 3">
    <name type="scientific">Polarella glacialis</name>
    <name type="common">Dinoflagellate</name>
    <dbReference type="NCBI Taxonomy" id="89957"/>
    <lineage>
        <taxon>Eukaryota</taxon>
        <taxon>Sar</taxon>
        <taxon>Alveolata</taxon>
        <taxon>Dinophyceae</taxon>
        <taxon>Suessiales</taxon>
        <taxon>Suessiaceae</taxon>
        <taxon>Polarella</taxon>
    </lineage>
</organism>
<dbReference type="EMBL" id="CAJNNW010025942">
    <property type="protein sequence ID" value="CAE8681274.1"/>
    <property type="molecule type" value="Genomic_DNA"/>
</dbReference>
<proteinExistence type="predicted"/>
<dbReference type="AlphaFoldDB" id="A0A813JLR4"/>
<reference evidence="2" key="1">
    <citation type="submission" date="2021-02" db="EMBL/GenBank/DDBJ databases">
        <authorList>
            <person name="Dougan E. K."/>
            <person name="Rhodes N."/>
            <person name="Thang M."/>
            <person name="Chan C."/>
        </authorList>
    </citation>
    <scope>NUCLEOTIDE SEQUENCE</scope>
</reference>
<feature type="compositionally biased region" description="Polar residues" evidence="1">
    <location>
        <begin position="313"/>
        <end position="324"/>
    </location>
</feature>
<evidence type="ECO:0000313" key="3">
    <source>
        <dbReference type="Proteomes" id="UP000626109"/>
    </source>
</evidence>
<feature type="region of interest" description="Disordered" evidence="1">
    <location>
        <begin position="303"/>
        <end position="326"/>
    </location>
</feature>
<dbReference type="Proteomes" id="UP000626109">
    <property type="component" value="Unassembled WGS sequence"/>
</dbReference>
<sequence length="366" mass="41479">MATLDVTVYAPGKVPARELSLYFVAHDLEPDIRKALADAGIRTIALMAAMGADEDKALDNLKVVVGTWPTVALDGIILGCKLKAIHVDCKATQKVQTEEQIKTMEDPEKVPGIKEPDWNQMVATFKGNRPEILWNDSIEPNRTFVEIIRRDHLKHGKILNYNLNQLWVRADGIVGKEQQLSKTLDDLLKVTSSFKTVAVPDANSVLYRIRGFLYALEMLGVMNLAKDTGFKYLKDLDNFARRYPHMEYIVLIDRKIRTEIDERIRDDANLKWPEVFEAVLKERPDFWATVPCEVLNDRRLAPAVEDKTKRSRSTTPEKTTNQKKNALAKERKKLLKVQAAVAKQQAPQDGNLKRQLHVCVVSQAAN</sequence>
<gene>
    <name evidence="2" type="ORF">PGLA2088_LOCUS22353</name>
</gene>
<evidence type="ECO:0000313" key="2">
    <source>
        <dbReference type="EMBL" id="CAE8681274.1"/>
    </source>
</evidence>